<dbReference type="GO" id="GO:0004803">
    <property type="term" value="F:transposase activity"/>
    <property type="evidence" value="ECO:0007669"/>
    <property type="project" value="TreeGrafter"/>
</dbReference>
<evidence type="ECO:0000313" key="6">
    <source>
        <dbReference type="Proteomes" id="UP000702954"/>
    </source>
</evidence>
<reference evidence="3 6" key="1">
    <citation type="journal article" date="2018" name="Int. J. Syst. Evol. Microbiol.">
        <title>Draft Genome Sequence of Faecalimonas umbilicata JCM 30896T, an Acetate-Producing Bacterium Isolated from Human Feces.</title>
        <authorList>
            <person name="Sakamoto M."/>
            <person name="Ikeyama N."/>
            <person name="Yuki M."/>
            <person name="Ohkuma M."/>
        </authorList>
    </citation>
    <scope>NUCLEOTIDE SEQUENCE [LARGE SCALE GENOMIC DNA]</scope>
    <source>
        <strain evidence="3 6">EGH7</strain>
    </source>
</reference>
<dbReference type="PROSITE" id="PS50994">
    <property type="entry name" value="INTEGRASE"/>
    <property type="match status" value="1"/>
</dbReference>
<dbReference type="PANTHER" id="PTHR10948:SF23">
    <property type="entry name" value="TRANSPOSASE INSI FOR INSERTION SEQUENCE ELEMENT IS30A-RELATED"/>
    <property type="match status" value="1"/>
</dbReference>
<name>A0A4R3J912_9FIRM</name>
<feature type="domain" description="Integrase catalytic" evidence="2">
    <location>
        <begin position="169"/>
        <end position="341"/>
    </location>
</feature>
<dbReference type="Proteomes" id="UP000702954">
    <property type="component" value="Unassembled WGS sequence"/>
</dbReference>
<dbReference type="PANTHER" id="PTHR10948">
    <property type="entry name" value="TRANSPOSASE"/>
    <property type="match status" value="1"/>
</dbReference>
<evidence type="ECO:0000259" key="2">
    <source>
        <dbReference type="PROSITE" id="PS50994"/>
    </source>
</evidence>
<proteinExistence type="predicted"/>
<dbReference type="GO" id="GO:0015074">
    <property type="term" value="P:DNA integration"/>
    <property type="evidence" value="ECO:0007669"/>
    <property type="project" value="InterPro"/>
</dbReference>
<dbReference type="GO" id="GO:0032196">
    <property type="term" value="P:transposition"/>
    <property type="evidence" value="ECO:0007669"/>
    <property type="project" value="TreeGrafter"/>
</dbReference>
<dbReference type="RefSeq" id="WP_116442194.1">
    <property type="nucleotide sequence ID" value="NZ_BHEO01000008.1"/>
</dbReference>
<dbReference type="Gene3D" id="3.30.420.10">
    <property type="entry name" value="Ribonuclease H-like superfamily/Ribonuclease H"/>
    <property type="match status" value="1"/>
</dbReference>
<dbReference type="Pfam" id="PF13936">
    <property type="entry name" value="HTH_38"/>
    <property type="match status" value="1"/>
</dbReference>
<dbReference type="SUPFAM" id="SSF53098">
    <property type="entry name" value="Ribonuclease H-like"/>
    <property type="match status" value="1"/>
</dbReference>
<dbReference type="InterPro" id="IPR001584">
    <property type="entry name" value="Integrase_cat-core"/>
</dbReference>
<dbReference type="InterPro" id="IPR036397">
    <property type="entry name" value="RNaseH_sf"/>
</dbReference>
<dbReference type="NCBIfam" id="NF033563">
    <property type="entry name" value="transpos_IS30"/>
    <property type="match status" value="1"/>
</dbReference>
<gene>
    <name evidence="4" type="ORF">EDD74_13928</name>
    <name evidence="3" type="ORF">FAEUMB_26540</name>
</gene>
<protein>
    <submittedName>
        <fullName evidence="4">IS30 family transposase</fullName>
    </submittedName>
</protein>
<dbReference type="Pfam" id="PF00665">
    <property type="entry name" value="rve"/>
    <property type="match status" value="1"/>
</dbReference>
<keyword evidence="1" id="KW-0233">DNA recombination</keyword>
<dbReference type="GO" id="GO:0005829">
    <property type="term" value="C:cytosol"/>
    <property type="evidence" value="ECO:0007669"/>
    <property type="project" value="TreeGrafter"/>
</dbReference>
<evidence type="ECO:0000313" key="4">
    <source>
        <dbReference type="EMBL" id="TCS61040.1"/>
    </source>
</evidence>
<sequence length="344" mass="40308">MSSYSRVHYEDRLKIEVLLKAGHGVCAIARLIGKHHSTISREIKRGQYVHRNSDWTEEVRYSPELAEERYQNQLKEKGPDIKLGKDFELAEYLETTIRDKKYSPYAALQKIKQEGKKFKVSICKGTVYSYIDKGIFLTLTNKDLPVKGNKKKEYKKIRRRKRCSAGESIEKRPKEIMTRKEFGHWEMDTVVGKQGGSKKSLLVLTERKTRKEIIEILQVHTAEAVVNTLNKIERKFGAAFKKIFKTITVDNGSEFADVEGMQKTRRGKRLRTQVFYCHPYCSCERGSNENQNKLIRRHIPKGEDIKLYSKKTIKWIEKWINHYPRELFGGRCAEELFQEELLKI</sequence>
<comment type="caution">
    <text evidence="4">The sequence shown here is derived from an EMBL/GenBank/DDBJ whole genome shotgun (WGS) entry which is preliminary data.</text>
</comment>
<dbReference type="InterPro" id="IPR012337">
    <property type="entry name" value="RNaseH-like_sf"/>
</dbReference>
<dbReference type="EMBL" id="SLZV01000039">
    <property type="protein sequence ID" value="TCS61040.1"/>
    <property type="molecule type" value="Genomic_DNA"/>
</dbReference>
<dbReference type="AlphaFoldDB" id="A0A4R3J912"/>
<dbReference type="Proteomes" id="UP000294613">
    <property type="component" value="Unassembled WGS sequence"/>
</dbReference>
<dbReference type="InterPro" id="IPR053392">
    <property type="entry name" value="Transposase_IS30-like"/>
</dbReference>
<evidence type="ECO:0000313" key="5">
    <source>
        <dbReference type="Proteomes" id="UP000294613"/>
    </source>
</evidence>
<evidence type="ECO:0000256" key="1">
    <source>
        <dbReference type="ARBA" id="ARBA00023172"/>
    </source>
</evidence>
<keyword evidence="6" id="KW-1185">Reference proteome</keyword>
<dbReference type="GO" id="GO:0003676">
    <property type="term" value="F:nucleic acid binding"/>
    <property type="evidence" value="ECO:0007669"/>
    <property type="project" value="InterPro"/>
</dbReference>
<dbReference type="InterPro" id="IPR051917">
    <property type="entry name" value="Transposase-Integrase"/>
</dbReference>
<evidence type="ECO:0000313" key="3">
    <source>
        <dbReference type="EMBL" id="GBU06113.1"/>
    </source>
</evidence>
<accession>A0A4R3J912</accession>
<dbReference type="EMBL" id="BHEO01000008">
    <property type="protein sequence ID" value="GBU06113.1"/>
    <property type="molecule type" value="Genomic_DNA"/>
</dbReference>
<dbReference type="InterPro" id="IPR025246">
    <property type="entry name" value="IS30-like_HTH"/>
</dbReference>
<dbReference type="GO" id="GO:0006310">
    <property type="term" value="P:DNA recombination"/>
    <property type="evidence" value="ECO:0007669"/>
    <property type="project" value="UniProtKB-KW"/>
</dbReference>
<organism evidence="4 5">
    <name type="scientific">Faecalimonas umbilicata</name>
    <dbReference type="NCBI Taxonomy" id="1912855"/>
    <lineage>
        <taxon>Bacteria</taxon>
        <taxon>Bacillati</taxon>
        <taxon>Bacillota</taxon>
        <taxon>Clostridia</taxon>
        <taxon>Lachnospirales</taxon>
        <taxon>Lachnospiraceae</taxon>
        <taxon>Faecalimonas</taxon>
    </lineage>
</organism>
<reference evidence="4 5" key="2">
    <citation type="submission" date="2019-03" db="EMBL/GenBank/DDBJ databases">
        <title>Genomic Encyclopedia of Type Strains, Phase IV (KMG-IV): sequencing the most valuable type-strain genomes for metagenomic binning, comparative biology and taxonomic classification.</title>
        <authorList>
            <person name="Goeker M."/>
        </authorList>
    </citation>
    <scope>NUCLEOTIDE SEQUENCE [LARGE SCALE GENOMIC DNA]</scope>
    <source>
        <strain evidence="4 5">DSM 103426</strain>
    </source>
</reference>